<dbReference type="EMBL" id="BMIG01000005">
    <property type="protein sequence ID" value="GGA96366.1"/>
    <property type="molecule type" value="Genomic_DNA"/>
</dbReference>
<protein>
    <submittedName>
        <fullName evidence="1">Uncharacterized protein</fullName>
    </submittedName>
</protein>
<sequence length="98" mass="10593">MAIHPAQHQLAALVGALQQLRSDTLAVAAFSHLAQNQAVLLAALPTAFASVLQQLLDRLESGALFSEESCSFSQKELLDSLQLWLDHAQRQLDKGDTA</sequence>
<evidence type="ECO:0000313" key="1">
    <source>
        <dbReference type="EMBL" id="GGA96366.1"/>
    </source>
</evidence>
<proteinExistence type="predicted"/>
<organism evidence="1 2">
    <name type="scientific">Polaromonas eurypsychrophila</name>
    <dbReference type="NCBI Taxonomy" id="1614635"/>
    <lineage>
        <taxon>Bacteria</taxon>
        <taxon>Pseudomonadati</taxon>
        <taxon>Pseudomonadota</taxon>
        <taxon>Betaproteobacteria</taxon>
        <taxon>Burkholderiales</taxon>
        <taxon>Comamonadaceae</taxon>
        <taxon>Polaromonas</taxon>
    </lineage>
</organism>
<dbReference type="AlphaFoldDB" id="A0A916SGJ6"/>
<keyword evidence="2" id="KW-1185">Reference proteome</keyword>
<comment type="caution">
    <text evidence="1">The sequence shown here is derived from an EMBL/GenBank/DDBJ whole genome shotgun (WGS) entry which is preliminary data.</text>
</comment>
<reference evidence="1" key="1">
    <citation type="journal article" date="2014" name="Int. J. Syst. Evol. Microbiol.">
        <title>Complete genome sequence of Corynebacterium casei LMG S-19264T (=DSM 44701T), isolated from a smear-ripened cheese.</title>
        <authorList>
            <consortium name="US DOE Joint Genome Institute (JGI-PGF)"/>
            <person name="Walter F."/>
            <person name="Albersmeier A."/>
            <person name="Kalinowski J."/>
            <person name="Ruckert C."/>
        </authorList>
    </citation>
    <scope>NUCLEOTIDE SEQUENCE</scope>
    <source>
        <strain evidence="1">CGMCC 1.15322</strain>
    </source>
</reference>
<dbReference type="Proteomes" id="UP000620596">
    <property type="component" value="Unassembled WGS sequence"/>
</dbReference>
<reference evidence="1" key="2">
    <citation type="submission" date="2020-09" db="EMBL/GenBank/DDBJ databases">
        <authorList>
            <person name="Sun Q."/>
            <person name="Zhou Y."/>
        </authorList>
    </citation>
    <scope>NUCLEOTIDE SEQUENCE</scope>
    <source>
        <strain evidence="1">CGMCC 1.15322</strain>
    </source>
</reference>
<dbReference type="RefSeq" id="WP_188707917.1">
    <property type="nucleotide sequence ID" value="NZ_BMIG01000005.1"/>
</dbReference>
<accession>A0A916SGJ6</accession>
<name>A0A916SGJ6_9BURK</name>
<evidence type="ECO:0000313" key="2">
    <source>
        <dbReference type="Proteomes" id="UP000620596"/>
    </source>
</evidence>
<gene>
    <name evidence="1" type="ORF">GCM10011496_16770</name>
</gene>